<protein>
    <submittedName>
        <fullName evidence="3">Integrating conjugative element protein, PFL_4693 family</fullName>
    </submittedName>
</protein>
<proteinExistence type="predicted"/>
<feature type="compositionally biased region" description="Polar residues" evidence="1">
    <location>
        <begin position="41"/>
        <end position="55"/>
    </location>
</feature>
<dbReference type="RefSeq" id="WP_093275024.1">
    <property type="nucleotide sequence ID" value="NZ_FNDD01000016.1"/>
</dbReference>
<feature type="chain" id="PRO_5011683940" evidence="2">
    <location>
        <begin position="27"/>
        <end position="267"/>
    </location>
</feature>
<dbReference type="AlphaFoldDB" id="A0A1G8CHA1"/>
<keyword evidence="4" id="KW-1185">Reference proteome</keyword>
<dbReference type="EMBL" id="FNDD01000016">
    <property type="protein sequence ID" value="SDH44837.1"/>
    <property type="molecule type" value="Genomic_DNA"/>
</dbReference>
<dbReference type="STRING" id="861298.SAMN04488136_11668"/>
<dbReference type="Proteomes" id="UP000198854">
    <property type="component" value="Unassembled WGS sequence"/>
</dbReference>
<feature type="region of interest" description="Disordered" evidence="1">
    <location>
        <begin position="37"/>
        <end position="59"/>
    </location>
</feature>
<organism evidence="3 4">
    <name type="scientific">Vibrio xiamenensis</name>
    <dbReference type="NCBI Taxonomy" id="861298"/>
    <lineage>
        <taxon>Bacteria</taxon>
        <taxon>Pseudomonadati</taxon>
        <taxon>Pseudomonadota</taxon>
        <taxon>Gammaproteobacteria</taxon>
        <taxon>Vibrionales</taxon>
        <taxon>Vibrionaceae</taxon>
        <taxon>Vibrio</taxon>
    </lineage>
</organism>
<reference evidence="3 4" key="1">
    <citation type="submission" date="2016-10" db="EMBL/GenBank/DDBJ databases">
        <authorList>
            <person name="de Groot N.N."/>
        </authorList>
    </citation>
    <scope>NUCLEOTIDE SEQUENCE [LARGE SCALE GENOMIC DNA]</scope>
    <source>
        <strain evidence="3 4">CGMCC 1.10228</strain>
    </source>
</reference>
<gene>
    <name evidence="3" type="ORF">SAMN04488136_11668</name>
</gene>
<evidence type="ECO:0000256" key="2">
    <source>
        <dbReference type="SAM" id="SignalP"/>
    </source>
</evidence>
<evidence type="ECO:0000313" key="3">
    <source>
        <dbReference type="EMBL" id="SDH44837.1"/>
    </source>
</evidence>
<dbReference type="OrthoDB" id="8442378at2"/>
<evidence type="ECO:0000313" key="4">
    <source>
        <dbReference type="Proteomes" id="UP000198854"/>
    </source>
</evidence>
<accession>A0A1G8CHA1</accession>
<evidence type="ECO:0000256" key="1">
    <source>
        <dbReference type="SAM" id="MobiDB-lite"/>
    </source>
</evidence>
<sequence>MKNRKVNLKPVMVAALCSMASMPILANSIALPRITTDHTQEQTASKNMSQEATNSEFERKSWGLSEKEWETYKHLTGTNNPISQYLSIDTASPYRVLYSAESDQKQKYKYAELELKYMKVRMEEDRQYMLDMIIVGNQIMPAEPTAAKNVTLNSFGPIELTGVGEHITVRSLLFVDGSQCDSKCIKFVNEVIASTGSKGRVDIVLIGEQRKEAMLAFAKKAGITNKHVETGAVGIIPDNGKSEKLRISHAPVSITKDVFGGVRASNP</sequence>
<keyword evidence="2" id="KW-0732">Signal</keyword>
<name>A0A1G8CHA1_9VIBR</name>
<feature type="signal peptide" evidence="2">
    <location>
        <begin position="1"/>
        <end position="26"/>
    </location>
</feature>